<evidence type="ECO:0000313" key="2">
    <source>
        <dbReference type="Proteomes" id="UP000305067"/>
    </source>
</evidence>
<accession>A0A5C3QER9</accession>
<organism evidence="1 2">
    <name type="scientific">Pterulicium gracile</name>
    <dbReference type="NCBI Taxonomy" id="1884261"/>
    <lineage>
        <taxon>Eukaryota</taxon>
        <taxon>Fungi</taxon>
        <taxon>Dikarya</taxon>
        <taxon>Basidiomycota</taxon>
        <taxon>Agaricomycotina</taxon>
        <taxon>Agaricomycetes</taxon>
        <taxon>Agaricomycetidae</taxon>
        <taxon>Agaricales</taxon>
        <taxon>Pleurotineae</taxon>
        <taxon>Pterulaceae</taxon>
        <taxon>Pterulicium</taxon>
    </lineage>
</organism>
<keyword evidence="2" id="KW-1185">Reference proteome</keyword>
<dbReference type="OrthoDB" id="529205at2759"/>
<name>A0A5C3QER9_9AGAR</name>
<dbReference type="Proteomes" id="UP000305067">
    <property type="component" value="Unassembled WGS sequence"/>
</dbReference>
<sequence>MHDGVPFVLETEKQRNLTRGSSISMINNAPGWNERHATEAEANVKAIVPRGNL</sequence>
<reference evidence="1 2" key="1">
    <citation type="journal article" date="2019" name="Nat. Ecol. Evol.">
        <title>Megaphylogeny resolves global patterns of mushroom evolution.</title>
        <authorList>
            <person name="Varga T."/>
            <person name="Krizsan K."/>
            <person name="Foldi C."/>
            <person name="Dima B."/>
            <person name="Sanchez-Garcia M."/>
            <person name="Sanchez-Ramirez S."/>
            <person name="Szollosi G.J."/>
            <person name="Szarkandi J.G."/>
            <person name="Papp V."/>
            <person name="Albert L."/>
            <person name="Andreopoulos W."/>
            <person name="Angelini C."/>
            <person name="Antonin V."/>
            <person name="Barry K.W."/>
            <person name="Bougher N.L."/>
            <person name="Buchanan P."/>
            <person name="Buyck B."/>
            <person name="Bense V."/>
            <person name="Catcheside P."/>
            <person name="Chovatia M."/>
            <person name="Cooper J."/>
            <person name="Damon W."/>
            <person name="Desjardin D."/>
            <person name="Finy P."/>
            <person name="Geml J."/>
            <person name="Haridas S."/>
            <person name="Hughes K."/>
            <person name="Justo A."/>
            <person name="Karasinski D."/>
            <person name="Kautmanova I."/>
            <person name="Kiss B."/>
            <person name="Kocsube S."/>
            <person name="Kotiranta H."/>
            <person name="LaButti K.M."/>
            <person name="Lechner B.E."/>
            <person name="Liimatainen K."/>
            <person name="Lipzen A."/>
            <person name="Lukacs Z."/>
            <person name="Mihaltcheva S."/>
            <person name="Morgado L.N."/>
            <person name="Niskanen T."/>
            <person name="Noordeloos M.E."/>
            <person name="Ohm R.A."/>
            <person name="Ortiz-Santana B."/>
            <person name="Ovrebo C."/>
            <person name="Racz N."/>
            <person name="Riley R."/>
            <person name="Savchenko A."/>
            <person name="Shiryaev A."/>
            <person name="Soop K."/>
            <person name="Spirin V."/>
            <person name="Szebenyi C."/>
            <person name="Tomsovsky M."/>
            <person name="Tulloss R.E."/>
            <person name="Uehling J."/>
            <person name="Grigoriev I.V."/>
            <person name="Vagvolgyi C."/>
            <person name="Papp T."/>
            <person name="Martin F.M."/>
            <person name="Miettinen O."/>
            <person name="Hibbett D.S."/>
            <person name="Nagy L.G."/>
        </authorList>
    </citation>
    <scope>NUCLEOTIDE SEQUENCE [LARGE SCALE GENOMIC DNA]</scope>
    <source>
        <strain evidence="1 2">CBS 309.79</strain>
    </source>
</reference>
<gene>
    <name evidence="1" type="ORF">BDV98DRAFT_571228</name>
</gene>
<proteinExistence type="predicted"/>
<dbReference type="AlphaFoldDB" id="A0A5C3QER9"/>
<evidence type="ECO:0000313" key="1">
    <source>
        <dbReference type="EMBL" id="TFK99599.1"/>
    </source>
</evidence>
<dbReference type="EMBL" id="ML178833">
    <property type="protein sequence ID" value="TFK99599.1"/>
    <property type="molecule type" value="Genomic_DNA"/>
</dbReference>
<protein>
    <submittedName>
        <fullName evidence="1">Uncharacterized protein</fullName>
    </submittedName>
</protein>